<organism evidence="3">
    <name type="scientific">Laccaria bicolor (strain S238N-H82 / ATCC MYA-4686)</name>
    <name type="common">Bicoloured deceiver</name>
    <name type="synonym">Laccaria laccata var. bicolor</name>
    <dbReference type="NCBI Taxonomy" id="486041"/>
    <lineage>
        <taxon>Eukaryota</taxon>
        <taxon>Fungi</taxon>
        <taxon>Dikarya</taxon>
        <taxon>Basidiomycota</taxon>
        <taxon>Agaricomycotina</taxon>
        <taxon>Agaricomycetes</taxon>
        <taxon>Agaricomycetidae</taxon>
        <taxon>Agaricales</taxon>
        <taxon>Agaricineae</taxon>
        <taxon>Hydnangiaceae</taxon>
        <taxon>Laccaria</taxon>
    </lineage>
</organism>
<dbReference type="OrthoDB" id="2944913at2759"/>
<feature type="compositionally biased region" description="Low complexity" evidence="1">
    <location>
        <begin position="44"/>
        <end position="55"/>
    </location>
</feature>
<feature type="region of interest" description="Disordered" evidence="1">
    <location>
        <begin position="1"/>
        <end position="27"/>
    </location>
</feature>
<proteinExistence type="predicted"/>
<dbReference type="EMBL" id="DS547100">
    <property type="protein sequence ID" value="EDR08808.1"/>
    <property type="molecule type" value="Genomic_DNA"/>
</dbReference>
<dbReference type="Proteomes" id="UP000001194">
    <property type="component" value="Unassembled WGS sequence"/>
</dbReference>
<dbReference type="AlphaFoldDB" id="B0D8B9"/>
<evidence type="ECO:0000256" key="1">
    <source>
        <dbReference type="SAM" id="MobiDB-lite"/>
    </source>
</evidence>
<dbReference type="InParanoid" id="B0D8B9"/>
<sequence>MYSDCVASSSRHPLHSPSGPPNHSFSFPTSSIRNETRFIQQATTLPSSSYNTPSTPTTPAPPRTTFSTAVPQRVQVSPGLWFDGQRTVLCAALPEVQRVLATARNTLKLSPTSSDVVFALAALHVFYSPGDPAHWLFWSDEQKNKTAEVVTRISCKSNSLIASSVHNPPLITSPVAWNGTPEYLSILANHHGPTWRHVFEPKPWFTIIVPPKAPTPVRVPNLRKRKVAPGAFREQSKSPAIDESEEGDEPPPKRVRTTRQVTPDRADSAGCANAFVEEESAPVRPSRAKARSKVSTATSTTHPLLDQSQDFAPATLPDAMVEDDPPIDELPATKRASTRKRRKISPASRYPHAIISSRETSSSLGETLIPSNTSHSSSPPPTHSRNRSTSEASAKTAVESDERRSMSVLSSETAVEALSSKKRKPTASVSEEAKELDEGTPPVDAEEGMVTRGRALRARPKITHVDPLLEAACGVTKLDKAATAKAPRARRIKEFLGFEATGYNYRWNSFLRVNISDFVWKRHQAPHMSPWTNEHRAPPTWRYRRPTCTSDFVSSTHTSKRTPCTHAAKVASPVAEPYDAFLVVESLSGALQFQDSRQLARYDRLQSSNADASADALKRNSCTYEKFFYLSIWIQTSGVGDRPARFSFSMRCNGPCRTTQVLSISSLHNFKDLDDRLWIEELGAVYTGVDSKPELDSGTSPPVSGNGMPLIN</sequence>
<feature type="compositionally biased region" description="Polar residues" evidence="1">
    <location>
        <begin position="1"/>
        <end position="11"/>
    </location>
</feature>
<evidence type="ECO:0000313" key="2">
    <source>
        <dbReference type="EMBL" id="EDR08808.1"/>
    </source>
</evidence>
<feature type="region of interest" description="Disordered" evidence="1">
    <location>
        <begin position="690"/>
        <end position="712"/>
    </location>
</feature>
<gene>
    <name evidence="2" type="ORF">LACBIDRAFT_293995</name>
</gene>
<dbReference type="RefSeq" id="XP_001880121.1">
    <property type="nucleotide sequence ID" value="XM_001880086.1"/>
</dbReference>
<feature type="region of interest" description="Disordered" evidence="1">
    <location>
        <begin position="44"/>
        <end position="64"/>
    </location>
</feature>
<dbReference type="GeneID" id="6075850"/>
<feature type="region of interest" description="Disordered" evidence="1">
    <location>
        <begin position="228"/>
        <end position="450"/>
    </location>
</feature>
<dbReference type="HOGENOM" id="CLU_023863_0_0_1"/>
<dbReference type="KEGG" id="lbc:LACBIDRAFT_293995"/>
<protein>
    <submittedName>
        <fullName evidence="2">Predicted protein</fullName>
    </submittedName>
</protein>
<reference evidence="2 3" key="1">
    <citation type="journal article" date="2008" name="Nature">
        <title>The genome of Laccaria bicolor provides insights into mycorrhizal symbiosis.</title>
        <authorList>
            <person name="Martin F."/>
            <person name="Aerts A."/>
            <person name="Ahren D."/>
            <person name="Brun A."/>
            <person name="Danchin E.G.J."/>
            <person name="Duchaussoy F."/>
            <person name="Gibon J."/>
            <person name="Kohler A."/>
            <person name="Lindquist E."/>
            <person name="Pereda V."/>
            <person name="Salamov A."/>
            <person name="Shapiro H.J."/>
            <person name="Wuyts J."/>
            <person name="Blaudez D."/>
            <person name="Buee M."/>
            <person name="Brokstein P."/>
            <person name="Canbaeck B."/>
            <person name="Cohen D."/>
            <person name="Courty P.E."/>
            <person name="Coutinho P.M."/>
            <person name="Delaruelle C."/>
            <person name="Detter J.C."/>
            <person name="Deveau A."/>
            <person name="DiFazio S."/>
            <person name="Duplessis S."/>
            <person name="Fraissinet-Tachet L."/>
            <person name="Lucic E."/>
            <person name="Frey-Klett P."/>
            <person name="Fourrey C."/>
            <person name="Feussner I."/>
            <person name="Gay G."/>
            <person name="Grimwood J."/>
            <person name="Hoegger P.J."/>
            <person name="Jain P."/>
            <person name="Kilaru S."/>
            <person name="Labbe J."/>
            <person name="Lin Y.C."/>
            <person name="Legue V."/>
            <person name="Le Tacon F."/>
            <person name="Marmeisse R."/>
            <person name="Melayah D."/>
            <person name="Montanini B."/>
            <person name="Muratet M."/>
            <person name="Nehls U."/>
            <person name="Niculita-Hirzel H."/>
            <person name="Oudot-Le Secq M.P."/>
            <person name="Peter M."/>
            <person name="Quesneville H."/>
            <person name="Rajashekar B."/>
            <person name="Reich M."/>
            <person name="Rouhier N."/>
            <person name="Schmutz J."/>
            <person name="Yin T."/>
            <person name="Chalot M."/>
            <person name="Henrissat B."/>
            <person name="Kuees U."/>
            <person name="Lucas S."/>
            <person name="Van de Peer Y."/>
            <person name="Podila G.K."/>
            <person name="Polle A."/>
            <person name="Pukkila P.J."/>
            <person name="Richardson P.M."/>
            <person name="Rouze P."/>
            <person name="Sanders I.R."/>
            <person name="Stajich J.E."/>
            <person name="Tunlid A."/>
            <person name="Tuskan G."/>
            <person name="Grigoriev I.V."/>
        </authorList>
    </citation>
    <scope>NUCLEOTIDE SEQUENCE [LARGE SCALE GENOMIC DNA]</scope>
    <source>
        <strain evidence="3">S238N-H82 / ATCC MYA-4686</strain>
    </source>
</reference>
<accession>B0D8B9</accession>
<feature type="compositionally biased region" description="Polar residues" evidence="1">
    <location>
        <begin position="293"/>
        <end position="310"/>
    </location>
</feature>
<evidence type="ECO:0000313" key="3">
    <source>
        <dbReference type="Proteomes" id="UP000001194"/>
    </source>
</evidence>
<keyword evidence="3" id="KW-1185">Reference proteome</keyword>
<name>B0D8B9_LACBS</name>